<evidence type="ECO:0000256" key="2">
    <source>
        <dbReference type="ARBA" id="ARBA00022676"/>
    </source>
</evidence>
<dbReference type="SUPFAM" id="SSF53448">
    <property type="entry name" value="Nucleotide-diphospho-sugar transferases"/>
    <property type="match status" value="1"/>
</dbReference>
<sequence length="344" mass="40029">MKVNVLLPVYNGDPDIAQTLNSLLEQTYKHFKVVVINDCSTDNTIDILNDYSKKDKRIEVFSLPKNQGITVALNKGISMLDNDCEYVIRIDSGDICRNDRIEKQVEFLFHNPDYALVGTQFQMVPKEGELTEGIIRFRNYSNQLCTYEQIKDNYTVMAPYAHPTLAFRRDVLMKLGGYAPDYIATEDYEIVGRIIKQGYRVGKIPKVLVECGFTPNKGISQEKRVIQVKTSLRIKLEYIRHMFLCEGKSYEVYIWGTREFAGYLQEEIENSPHHNMVVKAFTDFQKEKWGQYKDNLPIISPKQMIKSLNFNSIILTMCNLEREEIINFLNKNQLIHNVHYFVFS</sequence>
<dbReference type="AlphaFoldDB" id="A0A511VCV7"/>
<keyword evidence="6" id="KW-1185">Reference proteome</keyword>
<dbReference type="PANTHER" id="PTHR43685:SF5">
    <property type="entry name" value="GLYCOSYLTRANSFERASE EPSE-RELATED"/>
    <property type="match status" value="1"/>
</dbReference>
<gene>
    <name evidence="5" type="ORF">ADA01nite_41860</name>
</gene>
<dbReference type="Gene3D" id="3.90.550.10">
    <property type="entry name" value="Spore Coat Polysaccharide Biosynthesis Protein SpsA, Chain A"/>
    <property type="match status" value="1"/>
</dbReference>
<comment type="similarity">
    <text evidence="1">Belongs to the glycosyltransferase 2 family.</text>
</comment>
<evidence type="ECO:0000259" key="4">
    <source>
        <dbReference type="Pfam" id="PF00535"/>
    </source>
</evidence>
<keyword evidence="3" id="KW-0808">Transferase</keyword>
<evidence type="ECO:0000256" key="3">
    <source>
        <dbReference type="ARBA" id="ARBA00022679"/>
    </source>
</evidence>
<dbReference type="Proteomes" id="UP000321157">
    <property type="component" value="Unassembled WGS sequence"/>
</dbReference>
<accession>A0A511VCV7</accession>
<dbReference type="Pfam" id="PF00535">
    <property type="entry name" value="Glycos_transf_2"/>
    <property type="match status" value="1"/>
</dbReference>
<evidence type="ECO:0000313" key="6">
    <source>
        <dbReference type="Proteomes" id="UP000321157"/>
    </source>
</evidence>
<keyword evidence="2" id="KW-0328">Glycosyltransferase</keyword>
<reference evidence="5 6" key="1">
    <citation type="submission" date="2019-07" db="EMBL/GenBank/DDBJ databases">
        <title>Whole genome shotgun sequence of Aneurinibacillus danicus NBRC 102444.</title>
        <authorList>
            <person name="Hosoyama A."/>
            <person name="Uohara A."/>
            <person name="Ohji S."/>
            <person name="Ichikawa N."/>
        </authorList>
    </citation>
    <scope>NUCLEOTIDE SEQUENCE [LARGE SCALE GENOMIC DNA]</scope>
    <source>
        <strain evidence="5 6">NBRC 102444</strain>
    </source>
</reference>
<protein>
    <recommendedName>
        <fullName evidence="4">Glycosyltransferase 2-like domain-containing protein</fullName>
    </recommendedName>
</protein>
<organism evidence="5 6">
    <name type="scientific">Aneurinibacillus danicus</name>
    <dbReference type="NCBI Taxonomy" id="267746"/>
    <lineage>
        <taxon>Bacteria</taxon>
        <taxon>Bacillati</taxon>
        <taxon>Bacillota</taxon>
        <taxon>Bacilli</taxon>
        <taxon>Bacillales</taxon>
        <taxon>Paenibacillaceae</taxon>
        <taxon>Aneurinibacillus group</taxon>
        <taxon>Aneurinibacillus</taxon>
    </lineage>
</organism>
<dbReference type="GO" id="GO:0016757">
    <property type="term" value="F:glycosyltransferase activity"/>
    <property type="evidence" value="ECO:0007669"/>
    <property type="project" value="UniProtKB-KW"/>
</dbReference>
<dbReference type="InterPro" id="IPR029044">
    <property type="entry name" value="Nucleotide-diphossugar_trans"/>
</dbReference>
<evidence type="ECO:0000256" key="1">
    <source>
        <dbReference type="ARBA" id="ARBA00006739"/>
    </source>
</evidence>
<dbReference type="InterPro" id="IPR050834">
    <property type="entry name" value="Glycosyltransf_2"/>
</dbReference>
<dbReference type="OrthoDB" id="9815829at2"/>
<feature type="domain" description="Glycosyltransferase 2-like" evidence="4">
    <location>
        <begin position="5"/>
        <end position="174"/>
    </location>
</feature>
<proteinExistence type="inferred from homology"/>
<dbReference type="CDD" id="cd00761">
    <property type="entry name" value="Glyco_tranf_GTA_type"/>
    <property type="match status" value="1"/>
</dbReference>
<dbReference type="RefSeq" id="WP_146812356.1">
    <property type="nucleotide sequence ID" value="NZ_BJXX01000221.1"/>
</dbReference>
<name>A0A511VCV7_9BACL</name>
<evidence type="ECO:0000313" key="5">
    <source>
        <dbReference type="EMBL" id="GEN36726.1"/>
    </source>
</evidence>
<comment type="caution">
    <text evidence="5">The sequence shown here is derived from an EMBL/GenBank/DDBJ whole genome shotgun (WGS) entry which is preliminary data.</text>
</comment>
<dbReference type="PANTHER" id="PTHR43685">
    <property type="entry name" value="GLYCOSYLTRANSFERASE"/>
    <property type="match status" value="1"/>
</dbReference>
<dbReference type="Gene3D" id="3.40.50.720">
    <property type="entry name" value="NAD(P)-binding Rossmann-like Domain"/>
    <property type="match status" value="1"/>
</dbReference>
<dbReference type="EMBL" id="BJXX01000221">
    <property type="protein sequence ID" value="GEN36726.1"/>
    <property type="molecule type" value="Genomic_DNA"/>
</dbReference>
<dbReference type="InterPro" id="IPR001173">
    <property type="entry name" value="Glyco_trans_2-like"/>
</dbReference>